<evidence type="ECO:0000313" key="2">
    <source>
        <dbReference type="EMBL" id="MDP9799112.1"/>
    </source>
</evidence>
<gene>
    <name evidence="2" type="ORF">J2S43_007624</name>
</gene>
<protein>
    <submittedName>
        <fullName evidence="2">Uncharacterized protein</fullName>
    </submittedName>
</protein>
<feature type="region of interest" description="Disordered" evidence="1">
    <location>
        <begin position="32"/>
        <end position="52"/>
    </location>
</feature>
<evidence type="ECO:0000256" key="1">
    <source>
        <dbReference type="SAM" id="MobiDB-lite"/>
    </source>
</evidence>
<proteinExistence type="predicted"/>
<sequence>MRDRMALQIRNDARAVHHACALPTLSVAKSSRMAIMPPDRTASGQSDKGKKQEEMRMKLTFIRKTVLSGNTNCPSLYRTDRDTFVVQGWRVTDPDALAQLQIPSHETVVEVPVDVLAEVLAAKVG</sequence>
<accession>A0ABT9N5X5</accession>
<dbReference type="EMBL" id="JAUSRA010000001">
    <property type="protein sequence ID" value="MDP9799112.1"/>
    <property type="molecule type" value="Genomic_DNA"/>
</dbReference>
<dbReference type="RefSeq" id="WP_306837509.1">
    <property type="nucleotide sequence ID" value="NZ_JAUSRA010000001.1"/>
</dbReference>
<reference evidence="2 3" key="1">
    <citation type="submission" date="2023-07" db="EMBL/GenBank/DDBJ databases">
        <title>Sequencing the genomes of 1000 actinobacteria strains.</title>
        <authorList>
            <person name="Klenk H.-P."/>
        </authorList>
    </citation>
    <scope>NUCLEOTIDE SEQUENCE [LARGE SCALE GENOMIC DNA]</scope>
    <source>
        <strain evidence="2 3">DSM 44710</strain>
    </source>
</reference>
<dbReference type="Proteomes" id="UP001240984">
    <property type="component" value="Unassembled WGS sequence"/>
</dbReference>
<comment type="caution">
    <text evidence="2">The sequence shown here is derived from an EMBL/GenBank/DDBJ whole genome shotgun (WGS) entry which is preliminary data.</text>
</comment>
<name>A0ABT9N5X5_9ACTN</name>
<evidence type="ECO:0000313" key="3">
    <source>
        <dbReference type="Proteomes" id="UP001240984"/>
    </source>
</evidence>
<keyword evidence="3" id="KW-1185">Reference proteome</keyword>
<organism evidence="2 3">
    <name type="scientific">Catenuloplanes nepalensis</name>
    <dbReference type="NCBI Taxonomy" id="587533"/>
    <lineage>
        <taxon>Bacteria</taxon>
        <taxon>Bacillati</taxon>
        <taxon>Actinomycetota</taxon>
        <taxon>Actinomycetes</taxon>
        <taxon>Micromonosporales</taxon>
        <taxon>Micromonosporaceae</taxon>
        <taxon>Catenuloplanes</taxon>
    </lineage>
</organism>